<protein>
    <recommendedName>
        <fullName evidence="7">Protein kinase domain-containing protein</fullName>
    </recommendedName>
</protein>
<dbReference type="PROSITE" id="PS00108">
    <property type="entry name" value="PROTEIN_KINASE_ST"/>
    <property type="match status" value="1"/>
</dbReference>
<organism evidence="8 9">
    <name type="scientific">Sphaerisporangium flaviroseum</name>
    <dbReference type="NCBI Taxonomy" id="509199"/>
    <lineage>
        <taxon>Bacteria</taxon>
        <taxon>Bacillati</taxon>
        <taxon>Actinomycetota</taxon>
        <taxon>Actinomycetes</taxon>
        <taxon>Streptosporangiales</taxon>
        <taxon>Streptosporangiaceae</taxon>
        <taxon>Sphaerisporangium</taxon>
    </lineage>
</organism>
<evidence type="ECO:0000256" key="6">
    <source>
        <dbReference type="SAM" id="MobiDB-lite"/>
    </source>
</evidence>
<evidence type="ECO:0000256" key="4">
    <source>
        <dbReference type="ARBA" id="ARBA00022840"/>
    </source>
</evidence>
<keyword evidence="1" id="KW-0808">Transferase</keyword>
<dbReference type="Gene3D" id="2.60.120.560">
    <property type="entry name" value="Exo-inulinase, domain 1"/>
    <property type="match status" value="1"/>
</dbReference>
<evidence type="ECO:0000313" key="8">
    <source>
        <dbReference type="EMBL" id="GAA3829563.1"/>
    </source>
</evidence>
<dbReference type="EMBL" id="BAAAZR010000028">
    <property type="protein sequence ID" value="GAA3829563.1"/>
    <property type="molecule type" value="Genomic_DNA"/>
</dbReference>
<sequence length="603" mass="63482">MNGEQPLREAALTDPRSVGPYVILRRLGEGGMGIVYLARDDAGRQVALKVIRPNLAHQEQFRRRFRQEAEAARKVARFCTAAVLDVGLEGEQAYIATEYIEGRDLSSVVGARGPLTGSNLEALAVSVATALAAIHRAGVVHRDLKPGNILLSPLGPRVIDFGIAQLADTGGDTGLVIGTPPYMSPEQVRGGRVTGASDVFAWGGVVTYAATGTPPFGTGAQAEVVYRVVNHVPRLDGLDERLRPLVERALDKDPARRPTAQQLIDRLLGQEEVTAEAATRLVSATWTAPEAGPASTATPPVLPSATATAGPAEPAAEPASAAPPRRPRARRRWAPLVAVGSALAVSAAVLLVWPSLLTGGSDAPPTGRQIYQDDFSDRTTDWSLWDYSTGGYSDGYLPEGALALDAPNPPFETHMLVSPFTEVPERVLIQVEASTRKGTSPRWSFGPTCMGEGNDSGDRYEFLLDHDGFTRIRRVIAGTGGELAVSKKAVVPKEALNGTRHRLQVSCEPGQRAGEVLLRMWVDGALANSVTDPNGLNKRGVGLIARVSGGGAVKVSFDDYTLYDLTPVKSPSVARGGAAGTGIHEGAGAAPTGTTGGTTTRDG</sequence>
<dbReference type="SMART" id="SM00220">
    <property type="entry name" value="S_TKc"/>
    <property type="match status" value="1"/>
</dbReference>
<gene>
    <name evidence="8" type="ORF">GCM10022226_58040</name>
</gene>
<keyword evidence="9" id="KW-1185">Reference proteome</keyword>
<accession>A0ABP7IXP1</accession>
<keyword evidence="4 5" id="KW-0067">ATP-binding</keyword>
<dbReference type="InterPro" id="IPR011009">
    <property type="entry name" value="Kinase-like_dom_sf"/>
</dbReference>
<dbReference type="InterPro" id="IPR000719">
    <property type="entry name" value="Prot_kinase_dom"/>
</dbReference>
<dbReference type="RefSeq" id="WP_344947107.1">
    <property type="nucleotide sequence ID" value="NZ_BAAAZR010000028.1"/>
</dbReference>
<dbReference type="Gene3D" id="3.30.200.20">
    <property type="entry name" value="Phosphorylase Kinase, domain 1"/>
    <property type="match status" value="1"/>
</dbReference>
<dbReference type="Pfam" id="PF00069">
    <property type="entry name" value="Pkinase"/>
    <property type="match status" value="1"/>
</dbReference>
<dbReference type="PANTHER" id="PTHR43289:SF34">
    <property type="entry name" value="SERINE_THREONINE-PROTEIN KINASE YBDM-RELATED"/>
    <property type="match status" value="1"/>
</dbReference>
<evidence type="ECO:0000256" key="5">
    <source>
        <dbReference type="PROSITE-ProRule" id="PRU10141"/>
    </source>
</evidence>
<evidence type="ECO:0000256" key="1">
    <source>
        <dbReference type="ARBA" id="ARBA00022679"/>
    </source>
</evidence>
<dbReference type="Gene3D" id="1.10.510.10">
    <property type="entry name" value="Transferase(Phosphotransferase) domain 1"/>
    <property type="match status" value="1"/>
</dbReference>
<dbReference type="CDD" id="cd14014">
    <property type="entry name" value="STKc_PknB_like"/>
    <property type="match status" value="1"/>
</dbReference>
<evidence type="ECO:0000313" key="9">
    <source>
        <dbReference type="Proteomes" id="UP001500888"/>
    </source>
</evidence>
<feature type="compositionally biased region" description="Low complexity" evidence="6">
    <location>
        <begin position="303"/>
        <end position="323"/>
    </location>
</feature>
<dbReference type="PANTHER" id="PTHR43289">
    <property type="entry name" value="MITOGEN-ACTIVATED PROTEIN KINASE KINASE KINASE 20-RELATED"/>
    <property type="match status" value="1"/>
</dbReference>
<evidence type="ECO:0000256" key="2">
    <source>
        <dbReference type="ARBA" id="ARBA00022741"/>
    </source>
</evidence>
<dbReference type="InterPro" id="IPR017441">
    <property type="entry name" value="Protein_kinase_ATP_BS"/>
</dbReference>
<comment type="caution">
    <text evidence="8">The sequence shown here is derived from an EMBL/GenBank/DDBJ whole genome shotgun (WGS) entry which is preliminary data.</text>
</comment>
<dbReference type="PROSITE" id="PS50011">
    <property type="entry name" value="PROTEIN_KINASE_DOM"/>
    <property type="match status" value="1"/>
</dbReference>
<keyword evidence="3" id="KW-0418">Kinase</keyword>
<evidence type="ECO:0000256" key="3">
    <source>
        <dbReference type="ARBA" id="ARBA00022777"/>
    </source>
</evidence>
<dbReference type="SUPFAM" id="SSF56112">
    <property type="entry name" value="Protein kinase-like (PK-like)"/>
    <property type="match status" value="1"/>
</dbReference>
<evidence type="ECO:0000259" key="7">
    <source>
        <dbReference type="PROSITE" id="PS50011"/>
    </source>
</evidence>
<proteinExistence type="predicted"/>
<feature type="region of interest" description="Disordered" evidence="6">
    <location>
        <begin position="576"/>
        <end position="603"/>
    </location>
</feature>
<feature type="domain" description="Protein kinase" evidence="7">
    <location>
        <begin position="21"/>
        <end position="273"/>
    </location>
</feature>
<keyword evidence="2 5" id="KW-0547">Nucleotide-binding</keyword>
<feature type="region of interest" description="Disordered" evidence="6">
    <location>
        <begin position="286"/>
        <end position="327"/>
    </location>
</feature>
<dbReference type="Proteomes" id="UP001500888">
    <property type="component" value="Unassembled WGS sequence"/>
</dbReference>
<dbReference type="PROSITE" id="PS00107">
    <property type="entry name" value="PROTEIN_KINASE_ATP"/>
    <property type="match status" value="1"/>
</dbReference>
<feature type="compositionally biased region" description="Low complexity" evidence="6">
    <location>
        <begin position="586"/>
        <end position="603"/>
    </location>
</feature>
<reference evidence="9" key="1">
    <citation type="journal article" date="2019" name="Int. J. Syst. Evol. Microbiol.">
        <title>The Global Catalogue of Microorganisms (GCM) 10K type strain sequencing project: providing services to taxonomists for standard genome sequencing and annotation.</title>
        <authorList>
            <consortium name="The Broad Institute Genomics Platform"/>
            <consortium name="The Broad Institute Genome Sequencing Center for Infectious Disease"/>
            <person name="Wu L."/>
            <person name="Ma J."/>
        </authorList>
    </citation>
    <scope>NUCLEOTIDE SEQUENCE [LARGE SCALE GENOMIC DNA]</scope>
    <source>
        <strain evidence="9">JCM 16908</strain>
    </source>
</reference>
<dbReference type="InterPro" id="IPR008271">
    <property type="entry name" value="Ser/Thr_kinase_AS"/>
</dbReference>
<feature type="binding site" evidence="5">
    <location>
        <position position="49"/>
    </location>
    <ligand>
        <name>ATP</name>
        <dbReference type="ChEBI" id="CHEBI:30616"/>
    </ligand>
</feature>
<name>A0ABP7IXP1_9ACTN</name>